<name>A0AAP3XPX7_9PROT</name>
<evidence type="ECO:0000313" key="3">
    <source>
        <dbReference type="Proteomes" id="UP001301140"/>
    </source>
</evidence>
<protein>
    <submittedName>
        <fullName evidence="2">Uncharacterized protein</fullName>
    </submittedName>
</protein>
<evidence type="ECO:0000313" key="2">
    <source>
        <dbReference type="EMBL" id="MDF1586018.1"/>
    </source>
</evidence>
<dbReference type="EMBL" id="JARGEQ010000056">
    <property type="protein sequence ID" value="MDF1586018.1"/>
    <property type="molecule type" value="Genomic_DNA"/>
</dbReference>
<dbReference type="Proteomes" id="UP001301140">
    <property type="component" value="Unassembled WGS sequence"/>
</dbReference>
<dbReference type="AlphaFoldDB" id="A0AAP3XPX7"/>
<reference evidence="2 3" key="1">
    <citation type="submission" date="2023-03" db="EMBL/GenBank/DDBJ databases">
        <title>YIM 152171 draft genome.</title>
        <authorList>
            <person name="Yang Z."/>
        </authorList>
    </citation>
    <scope>NUCLEOTIDE SEQUENCE [LARGE SCALE GENOMIC DNA]</scope>
    <source>
        <strain evidence="2 3">YIM 152171</strain>
    </source>
</reference>
<gene>
    <name evidence="2" type="ORF">PZ740_06430</name>
</gene>
<feature type="region of interest" description="Disordered" evidence="1">
    <location>
        <begin position="1"/>
        <end position="26"/>
    </location>
</feature>
<organism evidence="2 3">
    <name type="scientific">Marinimicrococcus flavescens</name>
    <dbReference type="NCBI Taxonomy" id="3031815"/>
    <lineage>
        <taxon>Bacteria</taxon>
        <taxon>Pseudomonadati</taxon>
        <taxon>Pseudomonadota</taxon>
        <taxon>Alphaproteobacteria</taxon>
        <taxon>Geminicoccales</taxon>
        <taxon>Geminicoccaceae</taxon>
        <taxon>Marinimicrococcus</taxon>
    </lineage>
</organism>
<comment type="caution">
    <text evidence="2">The sequence shown here is derived from an EMBL/GenBank/DDBJ whole genome shotgun (WGS) entry which is preliminary data.</text>
</comment>
<evidence type="ECO:0000256" key="1">
    <source>
        <dbReference type="SAM" id="MobiDB-lite"/>
    </source>
</evidence>
<proteinExistence type="predicted"/>
<accession>A0AAP3XPX7</accession>
<keyword evidence="3" id="KW-1185">Reference proteome</keyword>
<sequence>MLTANQAVSRRPEPVHEGTVPTGDHGDEQAKLIFFRDSRMKIPATSTVSCVVWESAALGAGSLSAQEIVQDLRDRGLSMAQIAEITRVARRTLYGWQEGAEVRKETEARLRQLHDLFEATREVSLRTLYRLRDRLLDGGRTLGELLIDEHLDVDKIRQALRQLLPVACRYDAADRRTVPREGGFNPALEELPIATFHGSD</sequence>
<dbReference type="RefSeq" id="WP_327788438.1">
    <property type="nucleotide sequence ID" value="NZ_JARGEQ010000056.1"/>
</dbReference>